<evidence type="ECO:0000313" key="3">
    <source>
        <dbReference type="Proteomes" id="UP000887561"/>
    </source>
</evidence>
<dbReference type="WBParaSite" id="scaffold21260_cov287.g19667">
    <property type="protein sequence ID" value="scaffold21260_cov287.g19667"/>
    <property type="gene ID" value="scaffold21260_cov287.g19667"/>
</dbReference>
<dbReference type="Proteomes" id="UP000887561">
    <property type="component" value="Unplaced"/>
</dbReference>
<dbReference type="Gene3D" id="3.40.50.1820">
    <property type="entry name" value="alpha/beta hydrolase"/>
    <property type="match status" value="1"/>
</dbReference>
<sequence>MKYLFLLFFLFLLLNKIIGLNNNSENTKKQNIFDRIFNRHGHNLKNKTKEFEDTKTKCVYCQNPTIELTGGKIEGRFSFVAGKNKPAIGIPFSEPPIGKLRFLPLKEKKPWTGILNTTKYSAACLSKTKNCPILFYIHGGGFAYDSATMFNDTQIIQKYSSDGIIFVIPAYRLGAFGLLDLGNDKTVKRNLAMHDIIFALEWVQKEIHNFGGNNKRITAMGNSAGASALMYLCGSPAVREGLFQQAFISSGVPFFRKDANLKQSFALLEHFNCLRDNSTNKTFSDKQKVECLRKIDALDLLRQQQYNENFDIVFSGPESDTEILPFDNYVHLLRNWKPIPLMITTTIIEFDRWSDDRLDKECFKATGTFGYYSPQSYNACFDRYKDEFNLSTHMRVSYESLHSEAFLTSLVNTRFGGVSYVGEFEIANYSNHASDMYFFIGLHPIELNRTDLKLMNNYYPKMFKMFPCKDVKGLDFWLHDMPIVERKARQNIEGNYSNNKEDKEDNWLDLFGNKQDKNKFEEAIKPFLPIIGSSFAVLPSNDFSNEEEENENNTEIIKNVLGIIVLLLLWIT</sequence>
<dbReference type="Pfam" id="PF00135">
    <property type="entry name" value="COesterase"/>
    <property type="match status" value="1"/>
</dbReference>
<name>A0A915LYI5_MELJA</name>
<proteinExistence type="predicted"/>
<evidence type="ECO:0000259" key="2">
    <source>
        <dbReference type="Pfam" id="PF00135"/>
    </source>
</evidence>
<dbReference type="InterPro" id="IPR002018">
    <property type="entry name" value="CarbesteraseB"/>
</dbReference>
<evidence type="ECO:0000313" key="4">
    <source>
        <dbReference type="WBParaSite" id="scaffold21260_cov287.g19667"/>
    </source>
</evidence>
<dbReference type="PANTHER" id="PTHR45580:SF4">
    <property type="entry name" value="CARBOXYLIC ESTER HYDROLASE"/>
    <property type="match status" value="1"/>
</dbReference>
<reference evidence="4" key="1">
    <citation type="submission" date="2022-11" db="UniProtKB">
        <authorList>
            <consortium name="WormBaseParasite"/>
        </authorList>
    </citation>
    <scope>IDENTIFICATION</scope>
</reference>
<accession>A0A915LYI5</accession>
<keyword evidence="1" id="KW-0732">Signal</keyword>
<feature type="signal peptide" evidence="1">
    <location>
        <begin position="1"/>
        <end position="19"/>
    </location>
</feature>
<dbReference type="AlphaFoldDB" id="A0A915LYI5"/>
<feature type="domain" description="Carboxylesterase type B" evidence="2">
    <location>
        <begin position="128"/>
        <end position="361"/>
    </location>
</feature>
<keyword evidence="3" id="KW-1185">Reference proteome</keyword>
<dbReference type="InterPro" id="IPR029058">
    <property type="entry name" value="AB_hydrolase_fold"/>
</dbReference>
<evidence type="ECO:0000256" key="1">
    <source>
        <dbReference type="SAM" id="SignalP"/>
    </source>
</evidence>
<feature type="chain" id="PRO_5037433875" evidence="1">
    <location>
        <begin position="20"/>
        <end position="572"/>
    </location>
</feature>
<dbReference type="SUPFAM" id="SSF53474">
    <property type="entry name" value="alpha/beta-Hydrolases"/>
    <property type="match status" value="1"/>
</dbReference>
<protein>
    <submittedName>
        <fullName evidence="4">Carboxylesterase type B domain-containing protein</fullName>
    </submittedName>
</protein>
<organism evidence="3 4">
    <name type="scientific">Meloidogyne javanica</name>
    <name type="common">Root-knot nematode worm</name>
    <dbReference type="NCBI Taxonomy" id="6303"/>
    <lineage>
        <taxon>Eukaryota</taxon>
        <taxon>Metazoa</taxon>
        <taxon>Ecdysozoa</taxon>
        <taxon>Nematoda</taxon>
        <taxon>Chromadorea</taxon>
        <taxon>Rhabditida</taxon>
        <taxon>Tylenchina</taxon>
        <taxon>Tylenchomorpha</taxon>
        <taxon>Tylenchoidea</taxon>
        <taxon>Meloidogynidae</taxon>
        <taxon>Meloidogyninae</taxon>
        <taxon>Meloidogyne</taxon>
        <taxon>Meloidogyne incognita group</taxon>
    </lineage>
</organism>
<dbReference type="PANTHER" id="PTHR45580">
    <property type="entry name" value="PROTEIN CBG05369"/>
    <property type="match status" value="1"/>
</dbReference>